<protein>
    <submittedName>
        <fullName evidence="1">Uncharacterized protein</fullName>
    </submittedName>
</protein>
<gene>
    <name evidence="1" type="ORF">AWB69_00009</name>
</gene>
<reference evidence="1 2" key="1">
    <citation type="submission" date="2016-01" db="EMBL/GenBank/DDBJ databases">
        <authorList>
            <person name="Oliw E.H."/>
        </authorList>
    </citation>
    <scope>NUCLEOTIDE SEQUENCE [LARGE SCALE GENOMIC DNA]</scope>
    <source>
        <strain evidence="1">LMG 27134</strain>
    </source>
</reference>
<dbReference type="OrthoDB" id="7284604at2"/>
<evidence type="ECO:0000313" key="2">
    <source>
        <dbReference type="Proteomes" id="UP000054683"/>
    </source>
</evidence>
<dbReference type="AlphaFoldDB" id="A0A158EP51"/>
<evidence type="ECO:0000313" key="1">
    <source>
        <dbReference type="EMBL" id="SAL09266.1"/>
    </source>
</evidence>
<dbReference type="Proteomes" id="UP000054683">
    <property type="component" value="Unassembled WGS sequence"/>
</dbReference>
<proteinExistence type="predicted"/>
<organism evidence="1 2">
    <name type="scientific">Caballeronia udeis</name>
    <dbReference type="NCBI Taxonomy" id="1232866"/>
    <lineage>
        <taxon>Bacteria</taxon>
        <taxon>Pseudomonadati</taxon>
        <taxon>Pseudomonadota</taxon>
        <taxon>Betaproteobacteria</taxon>
        <taxon>Burkholderiales</taxon>
        <taxon>Burkholderiaceae</taxon>
        <taxon>Caballeronia</taxon>
    </lineage>
</organism>
<accession>A0A158EP51</accession>
<sequence>MQLDRTYQRELLNTLAAVYPDRLDHRAMLQRLSPDEVKRYCANMVYLDEHSLVDSALEYGDKSPRAALPRITGKGMDFLADDGGLSSILGVVTIKLHEDTLKELIGQRITESDLPASEKSKLLDQLKSLPGEAIKHLTLKLVDAGLANWPIALQAIEHFVHAPK</sequence>
<dbReference type="EMBL" id="FCOK02000001">
    <property type="protein sequence ID" value="SAL09266.1"/>
    <property type="molecule type" value="Genomic_DNA"/>
</dbReference>
<name>A0A158EP51_9BURK</name>
<dbReference type="RefSeq" id="WP_062080807.1">
    <property type="nucleotide sequence ID" value="NZ_FCOK02000001.1"/>
</dbReference>